<dbReference type="InterPro" id="IPR003347">
    <property type="entry name" value="JmjC_dom"/>
</dbReference>
<evidence type="ECO:0000313" key="2">
    <source>
        <dbReference type="EMBL" id="WXB14776.1"/>
    </source>
</evidence>
<dbReference type="Pfam" id="PF08007">
    <property type="entry name" value="JmjC_2"/>
    <property type="match status" value="1"/>
</dbReference>
<dbReference type="Proteomes" id="UP001370348">
    <property type="component" value="Chromosome"/>
</dbReference>
<organism evidence="2 3">
    <name type="scientific">Pendulispora albinea</name>
    <dbReference type="NCBI Taxonomy" id="2741071"/>
    <lineage>
        <taxon>Bacteria</taxon>
        <taxon>Pseudomonadati</taxon>
        <taxon>Myxococcota</taxon>
        <taxon>Myxococcia</taxon>
        <taxon>Myxococcales</taxon>
        <taxon>Sorangiineae</taxon>
        <taxon>Pendulisporaceae</taxon>
        <taxon>Pendulispora</taxon>
    </lineage>
</organism>
<dbReference type="PANTHER" id="PTHR12461">
    <property type="entry name" value="HYPOXIA-INDUCIBLE FACTOR 1 ALPHA INHIBITOR-RELATED"/>
    <property type="match status" value="1"/>
</dbReference>
<dbReference type="SMART" id="SM00558">
    <property type="entry name" value="JmjC"/>
    <property type="match status" value="1"/>
</dbReference>
<dbReference type="PANTHER" id="PTHR12461:SF105">
    <property type="entry name" value="HYPOXIA-INDUCIBLE FACTOR 1-ALPHA INHIBITOR"/>
    <property type="match status" value="1"/>
</dbReference>
<dbReference type="Gene3D" id="2.60.120.650">
    <property type="entry name" value="Cupin"/>
    <property type="match status" value="1"/>
</dbReference>
<sequence>MDLHAPDRAVNRWLSPFPDCAQEIVERRAQFFPATAERAAAVTSLLPSWEVEDLALDAGDDPIAWFRTREGKHRTTRVRAHAAGLLHEAGITLYLRKLRRLESLQADIARALGMPATYVDCSVFCSQPGASTQPHFDSVATLTVQVKGSKTWHIAPNTHAPQPTETWVTREEVSHELRLYAHEPFPPGIPDHLAETHRLEPGAMLYVPRGYWHDTLSSEESIALHIHLQSCPWADVVTKTLRAQLLRDEAWRSTAYTLWGHAGPHSWDAAAALEALRRAVARLSVDDLQRPAPWLPGPADRVISRARSAMGVVSTDNGRHTVRLSAEEFGLEDATTVEMSQSYLAATLLVARSREPLSAQDLAAHVPELSLDEALGLVHLLCDSGYARRASER</sequence>
<accession>A0ABZ2LYD6</accession>
<keyword evidence="3" id="KW-1185">Reference proteome</keyword>
<gene>
    <name evidence="2" type="ORF">LZC94_44025</name>
</gene>
<dbReference type="EMBL" id="CP089984">
    <property type="protein sequence ID" value="WXB14776.1"/>
    <property type="molecule type" value="Genomic_DNA"/>
</dbReference>
<evidence type="ECO:0000259" key="1">
    <source>
        <dbReference type="PROSITE" id="PS51184"/>
    </source>
</evidence>
<evidence type="ECO:0000313" key="3">
    <source>
        <dbReference type="Proteomes" id="UP001370348"/>
    </source>
</evidence>
<dbReference type="SUPFAM" id="SSF51197">
    <property type="entry name" value="Clavaminate synthase-like"/>
    <property type="match status" value="1"/>
</dbReference>
<dbReference type="PROSITE" id="PS51184">
    <property type="entry name" value="JMJC"/>
    <property type="match status" value="1"/>
</dbReference>
<protein>
    <submittedName>
        <fullName evidence="2">Cupin domain-containing protein</fullName>
    </submittedName>
</protein>
<reference evidence="2 3" key="1">
    <citation type="submission" date="2021-12" db="EMBL/GenBank/DDBJ databases">
        <title>Discovery of the Pendulisporaceae a myxobacterial family with distinct sporulation behavior and unique specialized metabolism.</title>
        <authorList>
            <person name="Garcia R."/>
            <person name="Popoff A."/>
            <person name="Bader C.D."/>
            <person name="Loehr J."/>
            <person name="Walesch S."/>
            <person name="Walt C."/>
            <person name="Boldt J."/>
            <person name="Bunk B."/>
            <person name="Haeckl F.J.F.P.J."/>
            <person name="Gunesch A.P."/>
            <person name="Birkelbach J."/>
            <person name="Nuebel U."/>
            <person name="Pietschmann T."/>
            <person name="Bach T."/>
            <person name="Mueller R."/>
        </authorList>
    </citation>
    <scope>NUCLEOTIDE SEQUENCE [LARGE SCALE GENOMIC DNA]</scope>
    <source>
        <strain evidence="2 3">MSr11954</strain>
    </source>
</reference>
<name>A0ABZ2LYD6_9BACT</name>
<proteinExistence type="predicted"/>
<dbReference type="RefSeq" id="WP_394824401.1">
    <property type="nucleotide sequence ID" value="NZ_CP089984.1"/>
</dbReference>
<feature type="domain" description="JmjC" evidence="1">
    <location>
        <begin position="93"/>
        <end position="245"/>
    </location>
</feature>